<dbReference type="EMBL" id="JAPQKL010000001">
    <property type="protein sequence ID" value="KAJ5145721.1"/>
    <property type="molecule type" value="Genomic_DNA"/>
</dbReference>
<protein>
    <submittedName>
        <fullName evidence="1">Uncharacterized protein</fullName>
    </submittedName>
</protein>
<dbReference type="GeneID" id="81400199"/>
<sequence length="226" mass="25359">MGRRRKNKAPLVPLEDRPMETRLTATLYDRDDCNAAIRGQKIPGSLGLKVQRFAVIRGIRHHDGFAHELRGVTPEFTRALNARAIMSGVIPEMNNSAEIPYCIWYPEPPSQETLRNLVKRYPNMIYHAARSCAVAGYSDLYSELQVLPEVHVAAEARDASLARKNKGSETIFEQIMSNHVKFEIMNDYDRSVNLENPRPAHPNGDTAVFSDLTARMLHAGGETDSS</sequence>
<dbReference type="AlphaFoldDB" id="A0A9W9LBB1"/>
<name>A0A9W9LBB1_9EURO</name>
<evidence type="ECO:0000313" key="2">
    <source>
        <dbReference type="Proteomes" id="UP001149079"/>
    </source>
</evidence>
<accession>A0A9W9LBB1</accession>
<reference evidence="1" key="2">
    <citation type="journal article" date="2023" name="IMA Fungus">
        <title>Comparative genomic study of the Penicillium genus elucidates a diverse pangenome and 15 lateral gene transfer events.</title>
        <authorList>
            <person name="Petersen C."/>
            <person name="Sorensen T."/>
            <person name="Nielsen M.R."/>
            <person name="Sondergaard T.E."/>
            <person name="Sorensen J.L."/>
            <person name="Fitzpatrick D.A."/>
            <person name="Frisvad J.C."/>
            <person name="Nielsen K.L."/>
        </authorList>
    </citation>
    <scope>NUCLEOTIDE SEQUENCE</scope>
    <source>
        <strain evidence="1">IBT 22155</strain>
    </source>
</reference>
<organism evidence="1 2">
    <name type="scientific">Penicillium bovifimosum</name>
    <dbReference type="NCBI Taxonomy" id="126998"/>
    <lineage>
        <taxon>Eukaryota</taxon>
        <taxon>Fungi</taxon>
        <taxon>Dikarya</taxon>
        <taxon>Ascomycota</taxon>
        <taxon>Pezizomycotina</taxon>
        <taxon>Eurotiomycetes</taxon>
        <taxon>Eurotiomycetidae</taxon>
        <taxon>Eurotiales</taxon>
        <taxon>Aspergillaceae</taxon>
        <taxon>Penicillium</taxon>
    </lineage>
</organism>
<gene>
    <name evidence="1" type="ORF">N7515_000285</name>
</gene>
<keyword evidence="2" id="KW-1185">Reference proteome</keyword>
<proteinExistence type="predicted"/>
<dbReference type="RefSeq" id="XP_056526195.1">
    <property type="nucleotide sequence ID" value="XM_056661029.1"/>
</dbReference>
<dbReference type="OrthoDB" id="4360026at2759"/>
<reference evidence="1" key="1">
    <citation type="submission" date="2022-11" db="EMBL/GenBank/DDBJ databases">
        <authorList>
            <person name="Petersen C."/>
        </authorList>
    </citation>
    <scope>NUCLEOTIDE SEQUENCE</scope>
    <source>
        <strain evidence="1">IBT 22155</strain>
    </source>
</reference>
<evidence type="ECO:0000313" key="1">
    <source>
        <dbReference type="EMBL" id="KAJ5145721.1"/>
    </source>
</evidence>
<dbReference type="Proteomes" id="UP001149079">
    <property type="component" value="Unassembled WGS sequence"/>
</dbReference>
<comment type="caution">
    <text evidence="1">The sequence shown here is derived from an EMBL/GenBank/DDBJ whole genome shotgun (WGS) entry which is preliminary data.</text>
</comment>